<dbReference type="EMBL" id="HG678824">
    <property type="protein sequence ID" value="CDJ27062.1"/>
    <property type="molecule type" value="Genomic_DNA"/>
</dbReference>
<dbReference type="RefSeq" id="XP_013349640.1">
    <property type="nucleotide sequence ID" value="XM_013494186.1"/>
</dbReference>
<gene>
    <name evidence="1" type="ORF">EMH_0028710</name>
</gene>
<sequence>MGTQWWRDWLTWGLGGGGEVGRPGAANASLRATDCFVLVRGGQLGDRWLSSAWLRFTRDVGIASICRGVNDADSGFLTNWEWFRGLAGGVYVRVAYLDRFSGCDTVGMGEGRLDARQQAGEYWMGTQWWRDWLTRGLGSGGEIPSSVVGLWGVWKVAPALFTCVKVCVCEAVALQRGTVLHEFCRPWTGFSDAGSRFLTNWESFVGIINATVDLNVGKHEGVCSSIQKKRMPERLIGRE</sequence>
<keyword evidence="2" id="KW-1185">Reference proteome</keyword>
<organism evidence="1 2">
    <name type="scientific">Eimeria mitis</name>
    <dbReference type="NCBI Taxonomy" id="44415"/>
    <lineage>
        <taxon>Eukaryota</taxon>
        <taxon>Sar</taxon>
        <taxon>Alveolata</taxon>
        <taxon>Apicomplexa</taxon>
        <taxon>Conoidasida</taxon>
        <taxon>Coccidia</taxon>
        <taxon>Eucoccidiorida</taxon>
        <taxon>Eimeriorina</taxon>
        <taxon>Eimeriidae</taxon>
        <taxon>Eimeria</taxon>
    </lineage>
</organism>
<dbReference type="AlphaFoldDB" id="U6JSM3"/>
<proteinExistence type="predicted"/>
<dbReference type="Proteomes" id="UP000030744">
    <property type="component" value="Unassembled WGS sequence"/>
</dbReference>
<protein>
    <submittedName>
        <fullName evidence="1">Uncharacterized protein</fullName>
    </submittedName>
</protein>
<reference evidence="1" key="2">
    <citation type="submission" date="2013-10" db="EMBL/GenBank/DDBJ databases">
        <authorList>
            <person name="Aslett M."/>
        </authorList>
    </citation>
    <scope>NUCLEOTIDE SEQUENCE [LARGE SCALE GENOMIC DNA]</scope>
    <source>
        <strain evidence="1">Houghton</strain>
    </source>
</reference>
<evidence type="ECO:0000313" key="1">
    <source>
        <dbReference type="EMBL" id="CDJ27062.1"/>
    </source>
</evidence>
<dbReference type="VEuPathDB" id="ToxoDB:EMH_0028710"/>
<dbReference type="GeneID" id="25377721"/>
<name>U6JSM3_9EIME</name>
<evidence type="ECO:0000313" key="2">
    <source>
        <dbReference type="Proteomes" id="UP000030744"/>
    </source>
</evidence>
<reference evidence="1" key="1">
    <citation type="submission" date="2013-10" db="EMBL/GenBank/DDBJ databases">
        <title>Genomic analysis of the causative agents of coccidiosis in chickens.</title>
        <authorList>
            <person name="Reid A.J."/>
            <person name="Blake D."/>
            <person name="Billington K."/>
            <person name="Browne H."/>
            <person name="Dunn M."/>
            <person name="Hung S."/>
            <person name="Kawahara F."/>
            <person name="Miranda-Saavedra D."/>
            <person name="Mourier T."/>
            <person name="Nagra H."/>
            <person name="Otto T.D."/>
            <person name="Rawlings N."/>
            <person name="Sanchez A."/>
            <person name="Sanders M."/>
            <person name="Subramaniam C."/>
            <person name="Tay Y."/>
            <person name="Dear P."/>
            <person name="Doerig C."/>
            <person name="Gruber A."/>
            <person name="Parkinson J."/>
            <person name="Shirley M."/>
            <person name="Wan K.L."/>
            <person name="Berriman M."/>
            <person name="Tomley F."/>
            <person name="Pain A."/>
        </authorList>
    </citation>
    <scope>NUCLEOTIDE SEQUENCE [LARGE SCALE GENOMIC DNA]</scope>
    <source>
        <strain evidence="1">Houghton</strain>
    </source>
</reference>
<accession>U6JSM3</accession>